<organism evidence="3 4">
    <name type="scientific">Marasmius tenuissimus</name>
    <dbReference type="NCBI Taxonomy" id="585030"/>
    <lineage>
        <taxon>Eukaryota</taxon>
        <taxon>Fungi</taxon>
        <taxon>Dikarya</taxon>
        <taxon>Basidiomycota</taxon>
        <taxon>Agaricomycotina</taxon>
        <taxon>Agaricomycetes</taxon>
        <taxon>Agaricomycetidae</taxon>
        <taxon>Agaricales</taxon>
        <taxon>Marasmiineae</taxon>
        <taxon>Marasmiaceae</taxon>
        <taxon>Marasmius</taxon>
    </lineage>
</organism>
<sequence>MTKFPALLVLGFSMNLIDRTPLNAPQAADSVQAQNRILAFDQQYTIPVTVDGKTYDVPEAITVSNDIAGTVHETFINFGSGDEALAAFKANLSLLPPLFSINGGTSLLGPVAKLHSPGIRYSYYSYRESRYVAKLGDCEKYLNHSLLLEGISQLPTPFNGEDQNVKRKYKDFFASYGTHVVTAVEYGSIFQLVSPSYSFFHDQNLDSGVHYSKHGSGTLAMI</sequence>
<protein>
    <recommendedName>
        <fullName evidence="2">MACPF domain-containing protein</fullName>
    </recommendedName>
</protein>
<evidence type="ECO:0000313" key="4">
    <source>
        <dbReference type="Proteomes" id="UP001437256"/>
    </source>
</evidence>
<evidence type="ECO:0000259" key="2">
    <source>
        <dbReference type="PROSITE" id="PS51412"/>
    </source>
</evidence>
<accession>A0ABR2ZP06</accession>
<dbReference type="Proteomes" id="UP001437256">
    <property type="component" value="Unassembled WGS sequence"/>
</dbReference>
<feature type="chain" id="PRO_5045752222" description="MACPF domain-containing protein" evidence="1">
    <location>
        <begin position="20"/>
        <end position="222"/>
    </location>
</feature>
<comment type="caution">
    <text evidence="3">The sequence shown here is derived from an EMBL/GenBank/DDBJ whole genome shotgun (WGS) entry which is preliminary data.</text>
</comment>
<reference evidence="3 4" key="1">
    <citation type="submission" date="2024-05" db="EMBL/GenBank/DDBJ databases">
        <title>A draft genome resource for the thread blight pathogen Marasmius tenuissimus strain MS-2.</title>
        <authorList>
            <person name="Yulfo-Soto G.E."/>
            <person name="Baruah I.K."/>
            <person name="Amoako-Attah I."/>
            <person name="Bukari Y."/>
            <person name="Meinhardt L.W."/>
            <person name="Bailey B.A."/>
            <person name="Cohen S.P."/>
        </authorList>
    </citation>
    <scope>NUCLEOTIDE SEQUENCE [LARGE SCALE GENOMIC DNA]</scope>
    <source>
        <strain evidence="3 4">MS-2</strain>
    </source>
</reference>
<dbReference type="PROSITE" id="PS51412">
    <property type="entry name" value="MACPF_2"/>
    <property type="match status" value="1"/>
</dbReference>
<dbReference type="InterPro" id="IPR020864">
    <property type="entry name" value="MACPF"/>
</dbReference>
<gene>
    <name evidence="3" type="ORF">AAF712_010121</name>
</gene>
<proteinExistence type="predicted"/>
<evidence type="ECO:0000313" key="3">
    <source>
        <dbReference type="EMBL" id="KAL0062990.1"/>
    </source>
</evidence>
<keyword evidence="4" id="KW-1185">Reference proteome</keyword>
<name>A0ABR2ZP06_9AGAR</name>
<dbReference type="Pfam" id="PF01823">
    <property type="entry name" value="MACPF"/>
    <property type="match status" value="1"/>
</dbReference>
<feature type="signal peptide" evidence="1">
    <location>
        <begin position="1"/>
        <end position="19"/>
    </location>
</feature>
<dbReference type="EMBL" id="JBBXMP010000090">
    <property type="protein sequence ID" value="KAL0062990.1"/>
    <property type="molecule type" value="Genomic_DNA"/>
</dbReference>
<keyword evidence="1" id="KW-0732">Signal</keyword>
<feature type="domain" description="MACPF" evidence="2">
    <location>
        <begin position="1"/>
        <end position="222"/>
    </location>
</feature>
<evidence type="ECO:0000256" key="1">
    <source>
        <dbReference type="SAM" id="SignalP"/>
    </source>
</evidence>